<dbReference type="Pfam" id="PF08478">
    <property type="entry name" value="POTRA_1"/>
    <property type="match status" value="1"/>
</dbReference>
<dbReference type="Pfam" id="PF03799">
    <property type="entry name" value="FtsQ_DivIB_C"/>
    <property type="match status" value="1"/>
</dbReference>
<name>A0A8H9MET0_9PSEU</name>
<dbReference type="PROSITE" id="PS51779">
    <property type="entry name" value="POTRA"/>
    <property type="match status" value="1"/>
</dbReference>
<keyword evidence="12" id="KW-1185">Reference proteome</keyword>
<evidence type="ECO:0000256" key="6">
    <source>
        <dbReference type="ARBA" id="ARBA00023136"/>
    </source>
</evidence>
<keyword evidence="4 9" id="KW-0812">Transmembrane</keyword>
<dbReference type="InterPro" id="IPR034746">
    <property type="entry name" value="POTRA"/>
</dbReference>
<keyword evidence="6 9" id="KW-0472">Membrane</keyword>
<dbReference type="GO" id="GO:0051301">
    <property type="term" value="P:cell division"/>
    <property type="evidence" value="ECO:0007669"/>
    <property type="project" value="UniProtKB-KW"/>
</dbReference>
<evidence type="ECO:0000256" key="8">
    <source>
        <dbReference type="SAM" id="MobiDB-lite"/>
    </source>
</evidence>
<proteinExistence type="predicted"/>
<evidence type="ECO:0000259" key="10">
    <source>
        <dbReference type="PROSITE" id="PS51779"/>
    </source>
</evidence>
<dbReference type="Gene3D" id="3.10.20.310">
    <property type="entry name" value="membrane protein fhac"/>
    <property type="match status" value="1"/>
</dbReference>
<comment type="subcellular location">
    <subcellularLocation>
        <location evidence="1">Membrane</location>
    </subcellularLocation>
</comment>
<organism evidence="11 12">
    <name type="scientific">Amycolatopsis bartoniae</name>
    <dbReference type="NCBI Taxonomy" id="941986"/>
    <lineage>
        <taxon>Bacteria</taxon>
        <taxon>Bacillati</taxon>
        <taxon>Actinomycetota</taxon>
        <taxon>Actinomycetes</taxon>
        <taxon>Pseudonocardiales</taxon>
        <taxon>Pseudonocardiaceae</taxon>
        <taxon>Amycolatopsis</taxon>
    </lineage>
</organism>
<reference evidence="11" key="1">
    <citation type="journal article" date="2014" name="Int. J. Syst. Evol. Microbiol.">
        <title>Complete genome sequence of Corynebacterium casei LMG S-19264T (=DSM 44701T), isolated from a smear-ripened cheese.</title>
        <authorList>
            <consortium name="US DOE Joint Genome Institute (JGI-PGF)"/>
            <person name="Walter F."/>
            <person name="Albersmeier A."/>
            <person name="Kalinowski J."/>
            <person name="Ruckert C."/>
        </authorList>
    </citation>
    <scope>NUCLEOTIDE SEQUENCE</scope>
    <source>
        <strain evidence="11">CGMCC 4.7679</strain>
    </source>
</reference>
<feature type="compositionally biased region" description="Basic residues" evidence="8">
    <location>
        <begin position="1"/>
        <end position="12"/>
    </location>
</feature>
<dbReference type="GO" id="GO:0005886">
    <property type="term" value="C:plasma membrane"/>
    <property type="evidence" value="ECO:0007669"/>
    <property type="project" value="TreeGrafter"/>
</dbReference>
<dbReference type="Proteomes" id="UP000658656">
    <property type="component" value="Unassembled WGS sequence"/>
</dbReference>
<reference evidence="11" key="2">
    <citation type="submission" date="2020-09" db="EMBL/GenBank/DDBJ databases">
        <authorList>
            <person name="Sun Q."/>
            <person name="Zhou Y."/>
        </authorList>
    </citation>
    <scope>NUCLEOTIDE SEQUENCE</scope>
    <source>
        <strain evidence="11">CGMCC 4.7679</strain>
    </source>
</reference>
<dbReference type="PANTHER" id="PTHR37820">
    <property type="entry name" value="CELL DIVISION PROTEIN DIVIB"/>
    <property type="match status" value="1"/>
</dbReference>
<dbReference type="InterPro" id="IPR050487">
    <property type="entry name" value="FtsQ_DivIB"/>
</dbReference>
<keyword evidence="7" id="KW-0131">Cell cycle</keyword>
<keyword evidence="3 11" id="KW-0132">Cell division</keyword>
<comment type="caution">
    <text evidence="11">The sequence shown here is derived from an EMBL/GenBank/DDBJ whole genome shotgun (WGS) entry which is preliminary data.</text>
</comment>
<evidence type="ECO:0000256" key="3">
    <source>
        <dbReference type="ARBA" id="ARBA00022618"/>
    </source>
</evidence>
<accession>A0A8H9MET0</accession>
<feature type="region of interest" description="Disordered" evidence="8">
    <location>
        <begin position="1"/>
        <end position="40"/>
    </location>
</feature>
<evidence type="ECO:0000256" key="9">
    <source>
        <dbReference type="SAM" id="Phobius"/>
    </source>
</evidence>
<evidence type="ECO:0000256" key="7">
    <source>
        <dbReference type="ARBA" id="ARBA00023306"/>
    </source>
</evidence>
<evidence type="ECO:0000313" key="12">
    <source>
        <dbReference type="Proteomes" id="UP000658656"/>
    </source>
</evidence>
<evidence type="ECO:0000256" key="4">
    <source>
        <dbReference type="ARBA" id="ARBA00022692"/>
    </source>
</evidence>
<dbReference type="RefSeq" id="WP_145937148.1">
    <property type="nucleotide sequence ID" value="NZ_BNAV01000011.1"/>
</dbReference>
<feature type="domain" description="POTRA" evidence="10">
    <location>
        <begin position="72"/>
        <end position="140"/>
    </location>
</feature>
<keyword evidence="5 9" id="KW-1133">Transmembrane helix</keyword>
<protein>
    <submittedName>
        <fullName evidence="11">Cell division protein FtsQ</fullName>
    </submittedName>
</protein>
<dbReference type="PANTHER" id="PTHR37820:SF1">
    <property type="entry name" value="CELL DIVISION PROTEIN FTSQ"/>
    <property type="match status" value="1"/>
</dbReference>
<dbReference type="InterPro" id="IPR005548">
    <property type="entry name" value="Cell_div_FtsQ/DivIB_C"/>
</dbReference>
<evidence type="ECO:0000256" key="1">
    <source>
        <dbReference type="ARBA" id="ARBA00004370"/>
    </source>
</evidence>
<feature type="transmembrane region" description="Helical" evidence="9">
    <location>
        <begin position="50"/>
        <end position="74"/>
    </location>
</feature>
<dbReference type="AlphaFoldDB" id="A0A8H9MET0"/>
<evidence type="ECO:0000313" key="11">
    <source>
        <dbReference type="EMBL" id="GHF76003.1"/>
    </source>
</evidence>
<keyword evidence="2" id="KW-1003">Cell membrane</keyword>
<dbReference type="OrthoDB" id="9790760at2"/>
<gene>
    <name evidence="11" type="primary">ftsQ</name>
    <name evidence="11" type="ORF">GCM10017566_57360</name>
</gene>
<dbReference type="EMBL" id="BNAV01000011">
    <property type="protein sequence ID" value="GHF76003.1"/>
    <property type="molecule type" value="Genomic_DNA"/>
</dbReference>
<sequence length="263" mass="28558">MTTRVQRRRPAARRTTTGKPVRSRRGRRPLTARSRTGTGVSRRRALRRRWVALLTVLTVVTVAYLVFGTSLLGVRSVDVEGASTVPADQIRAAAQVPDRKPMMFVDTDAIAERVLQLPGVASVDVSRSWPSTVDITVTERTPVAWFGADGNVHLVDATGLDYKTVHNKPEKLPELSLTAVSPNDAVTRSVMAVLATLPQGLKDQVTTVRAQTPGGVEFTLVNGKVVRWGSADEPDRKLKVLAVLMTRDGTTYDVASPDLPTVS</sequence>
<evidence type="ECO:0000256" key="2">
    <source>
        <dbReference type="ARBA" id="ARBA00022475"/>
    </source>
</evidence>
<dbReference type="InterPro" id="IPR013685">
    <property type="entry name" value="POTRA_FtsQ_type"/>
</dbReference>
<evidence type="ECO:0000256" key="5">
    <source>
        <dbReference type="ARBA" id="ARBA00022989"/>
    </source>
</evidence>
<feature type="compositionally biased region" description="Basic residues" evidence="8">
    <location>
        <begin position="21"/>
        <end position="30"/>
    </location>
</feature>